<dbReference type="Proteomes" id="UP000507222">
    <property type="component" value="Unassembled WGS sequence"/>
</dbReference>
<sequence>MTKFSKNGHMLLIAASTRYSLVKGERIVRSVLSARLRDFQVKLKLLNILASQIIAWSRSHPSSPNKVVAATNSTVKSLVVVGELLFSAHQDHKIQVWKIDINVITKPHDLMKNTSNASPPSPP</sequence>
<accession>A0A6J5TKL7</accession>
<evidence type="ECO:0000313" key="2">
    <source>
        <dbReference type="Proteomes" id="UP000507222"/>
    </source>
</evidence>
<dbReference type="AlphaFoldDB" id="A0A6J5TKL7"/>
<protein>
    <submittedName>
        <fullName evidence="1">Uncharacterized protein</fullName>
    </submittedName>
</protein>
<dbReference type="EMBL" id="CAEKDK010000001">
    <property type="protein sequence ID" value="CAB4264441.1"/>
    <property type="molecule type" value="Genomic_DNA"/>
</dbReference>
<organism evidence="1 2">
    <name type="scientific">Prunus armeniaca</name>
    <name type="common">Apricot</name>
    <name type="synonym">Armeniaca vulgaris</name>
    <dbReference type="NCBI Taxonomy" id="36596"/>
    <lineage>
        <taxon>Eukaryota</taxon>
        <taxon>Viridiplantae</taxon>
        <taxon>Streptophyta</taxon>
        <taxon>Embryophyta</taxon>
        <taxon>Tracheophyta</taxon>
        <taxon>Spermatophyta</taxon>
        <taxon>Magnoliopsida</taxon>
        <taxon>eudicotyledons</taxon>
        <taxon>Gunneridae</taxon>
        <taxon>Pentapetalae</taxon>
        <taxon>rosids</taxon>
        <taxon>fabids</taxon>
        <taxon>Rosales</taxon>
        <taxon>Rosaceae</taxon>
        <taxon>Amygdaloideae</taxon>
        <taxon>Amygdaleae</taxon>
        <taxon>Prunus</taxon>
    </lineage>
</organism>
<reference evidence="1 2" key="1">
    <citation type="submission" date="2020-05" db="EMBL/GenBank/DDBJ databases">
        <authorList>
            <person name="Campoy J."/>
            <person name="Schneeberger K."/>
            <person name="Spophaly S."/>
        </authorList>
    </citation>
    <scope>NUCLEOTIDE SEQUENCE [LARGE SCALE GENOMIC DNA]</scope>
    <source>
        <strain evidence="1">PruArmRojPasFocal</strain>
    </source>
</reference>
<gene>
    <name evidence="1" type="ORF">CURHAP_LOCUS6246</name>
</gene>
<name>A0A6J5TKL7_PRUAR</name>
<proteinExistence type="predicted"/>
<evidence type="ECO:0000313" key="1">
    <source>
        <dbReference type="EMBL" id="CAB4264441.1"/>
    </source>
</evidence>